<dbReference type="RefSeq" id="WP_027470311.1">
    <property type="nucleotide sequence ID" value="NZ_BAMD01000095.1"/>
</dbReference>
<evidence type="ECO:0000256" key="3">
    <source>
        <dbReference type="ARBA" id="ARBA00022630"/>
    </source>
</evidence>
<evidence type="ECO:0000313" key="12">
    <source>
        <dbReference type="EMBL" id="GAF05547.1"/>
    </source>
</evidence>
<dbReference type="PIRSF" id="PIRSF000196">
    <property type="entry name" value="Pro_dehydrog"/>
    <property type="match status" value="1"/>
</dbReference>
<dbReference type="InterPro" id="IPR015659">
    <property type="entry name" value="Proline_oxidase"/>
</dbReference>
<dbReference type="InterPro" id="IPR002872">
    <property type="entry name" value="Proline_DH_dom"/>
</dbReference>
<comment type="caution">
    <text evidence="12">The sequence shown here is derived from an EMBL/GenBank/DDBJ whole genome shotgun (WGS) entry which is preliminary data.</text>
</comment>
<evidence type="ECO:0000256" key="8">
    <source>
        <dbReference type="ARBA" id="ARBA00048779"/>
    </source>
</evidence>
<evidence type="ECO:0000256" key="2">
    <source>
        <dbReference type="ARBA" id="ARBA00012695"/>
    </source>
</evidence>
<dbReference type="InterPro" id="IPR008219">
    <property type="entry name" value="PRODH_bac_arc"/>
</dbReference>
<feature type="binding site" evidence="9">
    <location>
        <position position="89"/>
    </location>
    <ligand>
        <name>substrate</name>
    </ligand>
</feature>
<dbReference type="Gene3D" id="3.20.20.220">
    <property type="match status" value="1"/>
</dbReference>
<dbReference type="UniPathway" id="UPA00261">
    <property type="reaction ID" value="UER00373"/>
</dbReference>
<dbReference type="PANTHER" id="PTHR13914:SF0">
    <property type="entry name" value="PROLINE DEHYDROGENASE 1, MITOCHONDRIAL"/>
    <property type="match status" value="1"/>
</dbReference>
<evidence type="ECO:0000256" key="9">
    <source>
        <dbReference type="PIRSR" id="PIRSR000196-1"/>
    </source>
</evidence>
<organism evidence="12 13">
    <name type="scientific">Saccharicrinis fermentans DSM 9555 = JCM 21142</name>
    <dbReference type="NCBI Taxonomy" id="869213"/>
    <lineage>
        <taxon>Bacteria</taxon>
        <taxon>Pseudomonadati</taxon>
        <taxon>Bacteroidota</taxon>
        <taxon>Bacteroidia</taxon>
        <taxon>Marinilabiliales</taxon>
        <taxon>Marinilabiliaceae</taxon>
        <taxon>Saccharicrinis</taxon>
    </lineage>
</organism>
<keyword evidence="4 10" id="KW-0547">Nucleotide-binding</keyword>
<sequence length="303" mass="34808">MINKAVASVVPYFPKKFIWMFSKKYIAGVTVQDAISVSRSLNMHGVSVTVDLLGEFIHNMEQASFNRDEYLKIIEAFESAQVDGTYSLKPTSFGLLIDPEECYQNIRMIVSLASKYGSFVRIDMEDSKCVDLELTLYKRLKHEFPNRVGLVLQAYLKRTADDVDAMLKLHTPDSPLNFRLCKGIYNESEEIAYKQGSIINENYLKLLEKMLYRGVYVGIATHDVALVEGARKLIKKYQVPKDMYEFQMLYGVAPELRNKIVGDGNKMRVYVPYGEDWFGYSTRRLKENPKMAQHIIKSIFVKG</sequence>
<dbReference type="GO" id="GO:0004657">
    <property type="term" value="F:proline dehydrogenase activity"/>
    <property type="evidence" value="ECO:0007669"/>
    <property type="project" value="UniProtKB-EC"/>
</dbReference>
<evidence type="ECO:0000256" key="10">
    <source>
        <dbReference type="PIRSR" id="PIRSR000196-2"/>
    </source>
</evidence>
<evidence type="ECO:0000256" key="7">
    <source>
        <dbReference type="ARBA" id="ARBA00023062"/>
    </source>
</evidence>
<dbReference type="AlphaFoldDB" id="W7YAX4"/>
<accession>W7YAX4</accession>
<proteinExistence type="predicted"/>
<feature type="binding site" evidence="10">
    <location>
        <position position="153"/>
    </location>
    <ligand>
        <name>FAD</name>
        <dbReference type="ChEBI" id="CHEBI:57692"/>
    </ligand>
</feature>
<feature type="binding site" evidence="10">
    <location>
        <position position="124"/>
    </location>
    <ligand>
        <name>FAD</name>
        <dbReference type="ChEBI" id="CHEBI:57692"/>
    </ligand>
</feature>
<dbReference type="GO" id="GO:0010133">
    <property type="term" value="P:L-proline catabolic process to L-glutamate"/>
    <property type="evidence" value="ECO:0007669"/>
    <property type="project" value="UniProtKB-UniPathway"/>
</dbReference>
<name>W7YAX4_9BACT</name>
<evidence type="ECO:0000313" key="13">
    <source>
        <dbReference type="Proteomes" id="UP000019402"/>
    </source>
</evidence>
<dbReference type="eggNOG" id="COG0506">
    <property type="taxonomic scope" value="Bacteria"/>
</dbReference>
<keyword evidence="6" id="KW-0560">Oxidoreductase</keyword>
<evidence type="ECO:0000256" key="5">
    <source>
        <dbReference type="ARBA" id="ARBA00022827"/>
    </source>
</evidence>
<gene>
    <name evidence="12" type="ORF">JCM21142_104287</name>
</gene>
<keyword evidence="13" id="KW-1185">Reference proteome</keyword>
<keyword evidence="5 10" id="KW-0274">FAD</keyword>
<dbReference type="PANTHER" id="PTHR13914">
    <property type="entry name" value="PROLINE OXIDASE"/>
    <property type="match status" value="1"/>
</dbReference>
<dbReference type="OrthoDB" id="9773461at2"/>
<comment type="catalytic activity">
    <reaction evidence="8">
        <text>L-proline + a quinone = (S)-1-pyrroline-5-carboxylate + a quinol + H(+)</text>
        <dbReference type="Rhea" id="RHEA:23784"/>
        <dbReference type="ChEBI" id="CHEBI:15378"/>
        <dbReference type="ChEBI" id="CHEBI:17388"/>
        <dbReference type="ChEBI" id="CHEBI:24646"/>
        <dbReference type="ChEBI" id="CHEBI:60039"/>
        <dbReference type="ChEBI" id="CHEBI:132124"/>
        <dbReference type="EC" id="1.5.5.2"/>
    </reaction>
</comment>
<evidence type="ECO:0000256" key="4">
    <source>
        <dbReference type="ARBA" id="ARBA00022741"/>
    </source>
</evidence>
<keyword evidence="7" id="KW-0642">Proline metabolism</keyword>
<dbReference type="EC" id="1.5.5.2" evidence="2"/>
<dbReference type="Proteomes" id="UP000019402">
    <property type="component" value="Unassembled WGS sequence"/>
</dbReference>
<protein>
    <recommendedName>
        <fullName evidence="2">proline dehydrogenase</fullName>
        <ecNumber evidence="2">1.5.5.2</ecNumber>
    </recommendedName>
</protein>
<evidence type="ECO:0000256" key="6">
    <source>
        <dbReference type="ARBA" id="ARBA00023002"/>
    </source>
</evidence>
<feature type="binding site" evidence="9">
    <location>
        <position position="283"/>
    </location>
    <ligand>
        <name>substrate</name>
    </ligand>
</feature>
<dbReference type="Pfam" id="PF01619">
    <property type="entry name" value="Pro_dh"/>
    <property type="match status" value="1"/>
</dbReference>
<dbReference type="GO" id="GO:0000166">
    <property type="term" value="F:nucleotide binding"/>
    <property type="evidence" value="ECO:0007669"/>
    <property type="project" value="UniProtKB-KW"/>
</dbReference>
<keyword evidence="3" id="KW-0285">Flavoprotein</keyword>
<evidence type="ECO:0000256" key="1">
    <source>
        <dbReference type="ARBA" id="ARBA00004739"/>
    </source>
</evidence>
<dbReference type="InterPro" id="IPR029041">
    <property type="entry name" value="FAD-linked_oxidoreductase-like"/>
</dbReference>
<comment type="cofactor">
    <cofactor evidence="10">
        <name>FAD</name>
        <dbReference type="ChEBI" id="CHEBI:57692"/>
    </cofactor>
    <text evidence="10">Binds 1 FAD per subunit.</text>
</comment>
<comment type="pathway">
    <text evidence="1">Amino-acid degradation; L-proline degradation into L-glutamate; L-glutamate from L-proline: step 1/2.</text>
</comment>
<dbReference type="STRING" id="869213.GCA_000517085_00235"/>
<feature type="domain" description="Proline dehydrogenase" evidence="11">
    <location>
        <begin position="38"/>
        <end position="292"/>
    </location>
</feature>
<dbReference type="SUPFAM" id="SSF51730">
    <property type="entry name" value="FAD-linked oxidoreductase"/>
    <property type="match status" value="1"/>
</dbReference>
<feature type="binding site" evidence="10">
    <location>
        <begin position="221"/>
        <end position="222"/>
    </location>
    <ligand>
        <name>FAD</name>
        <dbReference type="ChEBI" id="CHEBI:57692"/>
    </ligand>
</feature>
<dbReference type="EMBL" id="BAMD01000095">
    <property type="protein sequence ID" value="GAF05547.1"/>
    <property type="molecule type" value="Genomic_DNA"/>
</dbReference>
<feature type="binding site" evidence="9">
    <location>
        <position position="284"/>
    </location>
    <ligand>
        <name>substrate</name>
    </ligand>
</feature>
<reference evidence="12 13" key="1">
    <citation type="journal article" date="2014" name="Genome Announc.">
        <title>Draft Genome Sequence of Cytophaga fermentans JCM 21142T, a Facultative Anaerobe Isolated from Marine Mud.</title>
        <authorList>
            <person name="Starns D."/>
            <person name="Oshima K."/>
            <person name="Suda W."/>
            <person name="Iino T."/>
            <person name="Yuki M."/>
            <person name="Inoue J."/>
            <person name="Kitamura K."/>
            <person name="Iida T."/>
            <person name="Darby A."/>
            <person name="Hattori M."/>
            <person name="Ohkuma M."/>
        </authorList>
    </citation>
    <scope>NUCLEOTIDE SEQUENCE [LARGE SCALE GENOMIC DNA]</scope>
    <source>
        <strain evidence="12 13">JCM 21142</strain>
    </source>
</reference>
<evidence type="ECO:0000259" key="11">
    <source>
        <dbReference type="Pfam" id="PF01619"/>
    </source>
</evidence>